<evidence type="ECO:0000313" key="9">
    <source>
        <dbReference type="Proteomes" id="UP000282386"/>
    </source>
</evidence>
<proteinExistence type="predicted"/>
<dbReference type="SUPFAM" id="SSF46689">
    <property type="entry name" value="Homeodomain-like"/>
    <property type="match status" value="1"/>
</dbReference>
<dbReference type="InterPro" id="IPR050109">
    <property type="entry name" value="HTH-type_TetR-like_transc_reg"/>
</dbReference>
<dbReference type="GO" id="GO:0003700">
    <property type="term" value="F:DNA-binding transcription factor activity"/>
    <property type="evidence" value="ECO:0007669"/>
    <property type="project" value="TreeGrafter"/>
</dbReference>
<name>A0A2Z5QXZ3_9MICC</name>
<accession>A0A2Z5QXZ3</accession>
<dbReference type="Pfam" id="PF00440">
    <property type="entry name" value="TetR_N"/>
    <property type="match status" value="1"/>
</dbReference>
<reference evidence="7 9" key="2">
    <citation type="submission" date="2018-12" db="EMBL/GenBank/DDBJ databases">
        <authorList>
            <consortium name="Pathogen Informatics"/>
        </authorList>
    </citation>
    <scope>NUCLEOTIDE SEQUENCE [LARGE SCALE GENOMIC DNA]</scope>
    <source>
        <strain evidence="7 9">NCTC10207</strain>
    </source>
</reference>
<dbReference type="Proteomes" id="UP000282386">
    <property type="component" value="Chromosome"/>
</dbReference>
<dbReference type="PROSITE" id="PS50977">
    <property type="entry name" value="HTH_TETR_2"/>
    <property type="match status" value="1"/>
</dbReference>
<evidence type="ECO:0000256" key="1">
    <source>
        <dbReference type="ARBA" id="ARBA00023015"/>
    </source>
</evidence>
<dbReference type="AlphaFoldDB" id="A0A2Z5QXZ3"/>
<sequence length="189" mass="21357">MPKVSEEYKKNRRSQIIDVARECFIKHGYQKTSMNEIIAATGLSAGAIYNHFGSKNDIMLEAARLDLAPFTRVRADKPWDYVLGCLRLLDATKTRRFLLATWGEAVSSPDISAVVTEQLTDLRDMALDRYREWGSRELDFTEEELDGWLDVIGAAVLSVLTGYVVQTQLLGKEKRDAYLEYASAILTQS</sequence>
<protein>
    <submittedName>
        <fullName evidence="7">HTH-type transcriptional repressor AcnR</fullName>
    </submittedName>
    <submittedName>
        <fullName evidence="6">Regulatory protein TetR</fullName>
    </submittedName>
</protein>
<reference evidence="6 8" key="1">
    <citation type="submission" date="2016-10" db="EMBL/GenBank/DDBJ databases">
        <title>Genome sequence of Rothia aeria strain JCM11412.</title>
        <authorList>
            <person name="Nambu T."/>
        </authorList>
    </citation>
    <scope>NUCLEOTIDE SEQUENCE [LARGE SCALE GENOMIC DNA]</scope>
    <source>
        <strain evidence="6 8">JCM 11412</strain>
    </source>
</reference>
<dbReference type="EMBL" id="LR134479">
    <property type="protein sequence ID" value="VEI22396.1"/>
    <property type="molecule type" value="Genomic_DNA"/>
</dbReference>
<keyword evidence="8" id="KW-1185">Reference proteome</keyword>
<dbReference type="PRINTS" id="PR00455">
    <property type="entry name" value="HTHTETR"/>
</dbReference>
<evidence type="ECO:0000259" key="5">
    <source>
        <dbReference type="PROSITE" id="PS50977"/>
    </source>
</evidence>
<keyword evidence="1" id="KW-0805">Transcription regulation</keyword>
<keyword evidence="3" id="KW-0804">Transcription</keyword>
<evidence type="ECO:0000256" key="2">
    <source>
        <dbReference type="ARBA" id="ARBA00023125"/>
    </source>
</evidence>
<dbReference type="InterPro" id="IPR001647">
    <property type="entry name" value="HTH_TetR"/>
</dbReference>
<organism evidence="6 8">
    <name type="scientific">Rothia aeria</name>
    <dbReference type="NCBI Taxonomy" id="172042"/>
    <lineage>
        <taxon>Bacteria</taxon>
        <taxon>Bacillati</taxon>
        <taxon>Actinomycetota</taxon>
        <taxon>Actinomycetes</taxon>
        <taxon>Micrococcales</taxon>
        <taxon>Micrococcaceae</taxon>
        <taxon>Rothia</taxon>
    </lineage>
</organism>
<keyword evidence="2 4" id="KW-0238">DNA-binding</keyword>
<dbReference type="GeneID" id="93861419"/>
<gene>
    <name evidence="7" type="primary">acnR_2</name>
    <name evidence="7" type="ORF">NCTC10207_00471</name>
    <name evidence="6" type="ORF">RA11412_1013</name>
</gene>
<dbReference type="Gene3D" id="1.10.357.10">
    <property type="entry name" value="Tetracycline Repressor, domain 2"/>
    <property type="match status" value="1"/>
</dbReference>
<dbReference type="PROSITE" id="PS01081">
    <property type="entry name" value="HTH_TETR_1"/>
    <property type="match status" value="1"/>
</dbReference>
<evidence type="ECO:0000256" key="4">
    <source>
        <dbReference type="PROSITE-ProRule" id="PRU00335"/>
    </source>
</evidence>
<feature type="DNA-binding region" description="H-T-H motif" evidence="4">
    <location>
        <begin position="33"/>
        <end position="52"/>
    </location>
</feature>
<evidence type="ECO:0000256" key="3">
    <source>
        <dbReference type="ARBA" id="ARBA00023163"/>
    </source>
</evidence>
<dbReference type="Proteomes" id="UP000250241">
    <property type="component" value="Chromosome"/>
</dbReference>
<dbReference type="PANTHER" id="PTHR30055:SF234">
    <property type="entry name" value="HTH-TYPE TRANSCRIPTIONAL REGULATOR BETI"/>
    <property type="match status" value="1"/>
</dbReference>
<dbReference type="PANTHER" id="PTHR30055">
    <property type="entry name" value="HTH-TYPE TRANSCRIPTIONAL REGULATOR RUTR"/>
    <property type="match status" value="1"/>
</dbReference>
<evidence type="ECO:0000313" key="7">
    <source>
        <dbReference type="EMBL" id="VEI22396.1"/>
    </source>
</evidence>
<dbReference type="GO" id="GO:0000976">
    <property type="term" value="F:transcription cis-regulatory region binding"/>
    <property type="evidence" value="ECO:0007669"/>
    <property type="project" value="TreeGrafter"/>
</dbReference>
<dbReference type="InterPro" id="IPR023772">
    <property type="entry name" value="DNA-bd_HTH_TetR-type_CS"/>
</dbReference>
<feature type="domain" description="HTH tetR-type" evidence="5">
    <location>
        <begin position="10"/>
        <end position="70"/>
    </location>
</feature>
<evidence type="ECO:0000313" key="6">
    <source>
        <dbReference type="EMBL" id="BAV87312.1"/>
    </source>
</evidence>
<dbReference type="EMBL" id="AP017895">
    <property type="protein sequence ID" value="BAV87312.1"/>
    <property type="molecule type" value="Genomic_DNA"/>
</dbReference>
<dbReference type="RefSeq" id="WP_006888056.1">
    <property type="nucleotide sequence ID" value="NZ_CAJPQC010000004.1"/>
</dbReference>
<evidence type="ECO:0000313" key="8">
    <source>
        <dbReference type="Proteomes" id="UP000250241"/>
    </source>
</evidence>
<dbReference type="KEGG" id="raj:RA11412_1013"/>
<dbReference type="InterPro" id="IPR009057">
    <property type="entry name" value="Homeodomain-like_sf"/>
</dbReference>